<comment type="caution">
    <text evidence="1">The sequence shown here is derived from an EMBL/GenBank/DDBJ whole genome shotgun (WGS) entry which is preliminary data.</text>
</comment>
<protein>
    <submittedName>
        <fullName evidence="1">Uncharacterized protein</fullName>
    </submittedName>
</protein>
<dbReference type="AlphaFoldDB" id="A0A0V1N3A7"/>
<dbReference type="Proteomes" id="UP000054843">
    <property type="component" value="Unassembled WGS sequence"/>
</dbReference>
<dbReference type="EMBL" id="JYDO01000012">
    <property type="protein sequence ID" value="KRZ78481.1"/>
    <property type="molecule type" value="Genomic_DNA"/>
</dbReference>
<name>A0A0V1N3A7_9BILA</name>
<evidence type="ECO:0000313" key="1">
    <source>
        <dbReference type="EMBL" id="KRZ78481.1"/>
    </source>
</evidence>
<proteinExistence type="predicted"/>
<feature type="non-terminal residue" evidence="1">
    <location>
        <position position="146"/>
    </location>
</feature>
<accession>A0A0V1N3A7</accession>
<keyword evidence="2" id="KW-1185">Reference proteome</keyword>
<sequence>MKMLLARAFLPLHDVPASVKLLGTNVTSPGHPCLIIFSTMDDNVHNVDIRRNNQFEGCHFIFNRKANKNYLSFYKLLQVIIDEQGSAETLIQQVRSGNATADDLRIRNNRCEETRQPVAALTAVNDHSTRMTEQLLKAIDHLIPEP</sequence>
<gene>
    <name evidence="1" type="ORF">T10_7605</name>
</gene>
<organism evidence="1 2">
    <name type="scientific">Trichinella papuae</name>
    <dbReference type="NCBI Taxonomy" id="268474"/>
    <lineage>
        <taxon>Eukaryota</taxon>
        <taxon>Metazoa</taxon>
        <taxon>Ecdysozoa</taxon>
        <taxon>Nematoda</taxon>
        <taxon>Enoplea</taxon>
        <taxon>Dorylaimia</taxon>
        <taxon>Trichinellida</taxon>
        <taxon>Trichinellidae</taxon>
        <taxon>Trichinella</taxon>
    </lineage>
</organism>
<evidence type="ECO:0000313" key="2">
    <source>
        <dbReference type="Proteomes" id="UP000054843"/>
    </source>
</evidence>
<reference evidence="1 2" key="1">
    <citation type="submission" date="2015-01" db="EMBL/GenBank/DDBJ databases">
        <title>Evolution of Trichinella species and genotypes.</title>
        <authorList>
            <person name="Korhonen P.K."/>
            <person name="Edoardo P."/>
            <person name="Giuseppe L.R."/>
            <person name="Gasser R.B."/>
        </authorList>
    </citation>
    <scope>NUCLEOTIDE SEQUENCE [LARGE SCALE GENOMIC DNA]</scope>
    <source>
        <strain evidence="1">ISS1980</strain>
    </source>
</reference>